<evidence type="ECO:0000256" key="5">
    <source>
        <dbReference type="ARBA" id="ARBA00022723"/>
    </source>
</evidence>
<proteinExistence type="inferred from homology"/>
<dbReference type="Pfam" id="PF12627">
    <property type="entry name" value="PolyA_pol_RNAbd"/>
    <property type="match status" value="1"/>
</dbReference>
<gene>
    <name evidence="13" type="ORF">JWYL7_0727</name>
    <name evidence="14" type="ORF">SAMN05661008_00671</name>
</gene>
<evidence type="ECO:0000313" key="14">
    <source>
        <dbReference type="EMBL" id="SHK65860.1"/>
    </source>
</evidence>
<evidence type="ECO:0000256" key="9">
    <source>
        <dbReference type="RuleBase" id="RU003953"/>
    </source>
</evidence>
<dbReference type="InterPro" id="IPR043519">
    <property type="entry name" value="NT_sf"/>
</dbReference>
<dbReference type="GO" id="GO:0000049">
    <property type="term" value="F:tRNA binding"/>
    <property type="evidence" value="ECO:0007669"/>
    <property type="project" value="TreeGrafter"/>
</dbReference>
<dbReference type="GO" id="GO:0016779">
    <property type="term" value="F:nucleotidyltransferase activity"/>
    <property type="evidence" value="ECO:0007669"/>
    <property type="project" value="UniProtKB-KW"/>
</dbReference>
<dbReference type="Gene3D" id="1.10.246.80">
    <property type="match status" value="1"/>
</dbReference>
<dbReference type="Pfam" id="PF13735">
    <property type="entry name" value="tRNA_NucTran2_2"/>
    <property type="match status" value="1"/>
</dbReference>
<dbReference type="RefSeq" id="WP_066069201.1">
    <property type="nucleotide sequence ID" value="NZ_FRBG01000003.1"/>
</dbReference>
<accession>A0A150FPU9</accession>
<keyword evidence="4 13" id="KW-0548">Nucleotidyltransferase</keyword>
<dbReference type="Pfam" id="PF01743">
    <property type="entry name" value="PolyA_pol"/>
    <property type="match status" value="1"/>
</dbReference>
<dbReference type="Gene3D" id="3.30.460.10">
    <property type="entry name" value="Beta Polymerase, domain 2"/>
    <property type="match status" value="1"/>
</dbReference>
<evidence type="ECO:0000256" key="1">
    <source>
        <dbReference type="ARBA" id="ARBA00001946"/>
    </source>
</evidence>
<dbReference type="PANTHER" id="PTHR46173">
    <property type="entry name" value="CCA TRNA NUCLEOTIDYLTRANSFERASE 1, MITOCHONDRIAL"/>
    <property type="match status" value="1"/>
</dbReference>
<dbReference type="SUPFAM" id="SSF81891">
    <property type="entry name" value="Poly A polymerase C-terminal region-like"/>
    <property type="match status" value="1"/>
</dbReference>
<dbReference type="Proteomes" id="UP000092605">
    <property type="component" value="Unassembled WGS sequence"/>
</dbReference>
<keyword evidence="5" id="KW-0479">Metal-binding</keyword>
<comment type="cofactor">
    <cofactor evidence="1">
        <name>Mg(2+)</name>
        <dbReference type="ChEBI" id="CHEBI:18420"/>
    </cofactor>
</comment>
<evidence type="ECO:0000313" key="16">
    <source>
        <dbReference type="Proteomes" id="UP000323392"/>
    </source>
</evidence>
<keyword evidence="7" id="KW-0460">Magnesium</keyword>
<dbReference type="GO" id="GO:0046872">
    <property type="term" value="F:metal ion binding"/>
    <property type="evidence" value="ECO:0007669"/>
    <property type="project" value="UniProtKB-KW"/>
</dbReference>
<evidence type="ECO:0000256" key="6">
    <source>
        <dbReference type="ARBA" id="ARBA00022741"/>
    </source>
</evidence>
<keyword evidence="6" id="KW-0547">Nucleotide-binding</keyword>
<reference evidence="13 15" key="1">
    <citation type="submission" date="2016-02" db="EMBL/GenBank/DDBJ databases">
        <title>Draft genome sequence for Clostridium paradoxum JW-YL-7.</title>
        <authorList>
            <person name="Utturkar S.M."/>
            <person name="Lancaster A."/>
            <person name="Poole F.L."/>
            <person name="Adams M.W."/>
            <person name="Brown S.D."/>
        </authorList>
    </citation>
    <scope>NUCLEOTIDE SEQUENCE [LARGE SCALE GENOMIC DNA]</scope>
    <source>
        <strain evidence="13 15">JW-YL-7</strain>
    </source>
</reference>
<dbReference type="OrthoDB" id="9805698at2"/>
<evidence type="ECO:0000313" key="13">
    <source>
        <dbReference type="EMBL" id="KXZ39652.1"/>
    </source>
</evidence>
<dbReference type="InterPro" id="IPR032810">
    <property type="entry name" value="CCA-adding_enz_C"/>
</dbReference>
<dbReference type="SUPFAM" id="SSF81301">
    <property type="entry name" value="Nucleotidyltransferase"/>
    <property type="match status" value="1"/>
</dbReference>
<dbReference type="Proteomes" id="UP000323392">
    <property type="component" value="Unassembled WGS sequence"/>
</dbReference>
<feature type="domain" description="CCA-adding enzyme C-terminal" evidence="12">
    <location>
        <begin position="280"/>
        <end position="416"/>
    </location>
</feature>
<evidence type="ECO:0000256" key="7">
    <source>
        <dbReference type="ARBA" id="ARBA00022842"/>
    </source>
</evidence>
<evidence type="ECO:0000256" key="8">
    <source>
        <dbReference type="ARBA" id="ARBA00022884"/>
    </source>
</evidence>
<dbReference type="GO" id="GO:0008033">
    <property type="term" value="P:tRNA processing"/>
    <property type="evidence" value="ECO:0007669"/>
    <property type="project" value="UniProtKB-KW"/>
</dbReference>
<keyword evidence="2 9" id="KW-0808">Transferase</keyword>
<dbReference type="EMBL" id="LSFY01000001">
    <property type="protein sequence ID" value="KXZ39652.1"/>
    <property type="molecule type" value="Genomic_DNA"/>
</dbReference>
<dbReference type="InterPro" id="IPR002646">
    <property type="entry name" value="PolA_pol_head_dom"/>
</dbReference>
<name>A0A150FPU9_CLOPD</name>
<dbReference type="AlphaFoldDB" id="A0A150FPU9"/>
<evidence type="ECO:0000259" key="10">
    <source>
        <dbReference type="Pfam" id="PF01743"/>
    </source>
</evidence>
<dbReference type="STRING" id="1121328.JWYL7_0727"/>
<evidence type="ECO:0000259" key="11">
    <source>
        <dbReference type="Pfam" id="PF12627"/>
    </source>
</evidence>
<reference evidence="14 16" key="2">
    <citation type="submission" date="2016-11" db="EMBL/GenBank/DDBJ databases">
        <authorList>
            <person name="Varghese N."/>
            <person name="Submissions S."/>
        </authorList>
    </citation>
    <scope>NUCLEOTIDE SEQUENCE [LARGE SCALE GENOMIC DNA]</scope>
    <source>
        <strain evidence="14 16">DSM 7308</strain>
    </source>
</reference>
<evidence type="ECO:0000259" key="12">
    <source>
        <dbReference type="Pfam" id="PF13735"/>
    </source>
</evidence>
<dbReference type="EMBL" id="FRBG01000003">
    <property type="protein sequence ID" value="SHK65860.1"/>
    <property type="molecule type" value="Genomic_DNA"/>
</dbReference>
<dbReference type="CDD" id="cd05398">
    <property type="entry name" value="NT_ClassII-CCAase"/>
    <property type="match status" value="1"/>
</dbReference>
<feature type="domain" description="tRNA nucleotidyltransferase/poly(A) polymerase RNA and SrmB- binding" evidence="11">
    <location>
        <begin position="172"/>
        <end position="228"/>
    </location>
</feature>
<dbReference type="InterPro" id="IPR032828">
    <property type="entry name" value="PolyA_RNA-bd"/>
</dbReference>
<dbReference type="PANTHER" id="PTHR46173:SF1">
    <property type="entry name" value="CCA TRNA NUCLEOTIDYLTRANSFERASE 1, MITOCHONDRIAL"/>
    <property type="match status" value="1"/>
</dbReference>
<dbReference type="InterPro" id="IPR050264">
    <property type="entry name" value="Bact_CCA-adding_enz_type3_sf"/>
</dbReference>
<dbReference type="NCBIfam" id="NF009814">
    <property type="entry name" value="PRK13299.1"/>
    <property type="match status" value="1"/>
</dbReference>
<dbReference type="GO" id="GO:0000166">
    <property type="term" value="F:nucleotide binding"/>
    <property type="evidence" value="ECO:0007669"/>
    <property type="project" value="UniProtKB-KW"/>
</dbReference>
<comment type="caution">
    <text evidence="13">The sequence shown here is derived from an EMBL/GenBank/DDBJ whole genome shotgun (WGS) entry which is preliminary data.</text>
</comment>
<comment type="similarity">
    <text evidence="9">Belongs to the tRNA nucleotidyltransferase/poly(A) polymerase family.</text>
</comment>
<keyword evidence="8 9" id="KW-0694">RNA-binding</keyword>
<evidence type="ECO:0000256" key="4">
    <source>
        <dbReference type="ARBA" id="ARBA00022695"/>
    </source>
</evidence>
<evidence type="ECO:0000256" key="3">
    <source>
        <dbReference type="ARBA" id="ARBA00022694"/>
    </source>
</evidence>
<organism evidence="13 15">
    <name type="scientific">Alkalithermobacter thermoalcaliphilus JW-YL-7 = DSM 7308</name>
    <dbReference type="NCBI Taxonomy" id="1121328"/>
    <lineage>
        <taxon>Bacteria</taxon>
        <taxon>Bacillati</taxon>
        <taxon>Bacillota</taxon>
        <taxon>Clostridia</taxon>
        <taxon>Peptostreptococcales</taxon>
        <taxon>Tepidibacteraceae</taxon>
        <taxon>Alkalithermobacter</taxon>
    </lineage>
</organism>
<dbReference type="PATRIC" id="fig|1121328.3.peg.732"/>
<feature type="domain" description="Poly A polymerase head" evidence="10">
    <location>
        <begin position="23"/>
        <end position="144"/>
    </location>
</feature>
<sequence>MYIQIPKEVDYIIRKIENHGYEAFIVGGCVRDSLLGKIPSDFDITTNANPQTILKIFQDDYAIPTGLKYGTITVVINNQSFEITTYRIEGDYSDNRRPDNIEYTNSLIEDLKRRDFTINAMAYNKTIGLVDKFDGKIDLDKKIIKTVGNPDERFKEDALRMLRAIRFSAQLNFNIHKDTKGAIKKNSALIKDISKERIKVEIDKILLSNNPEKIYLMHNLNLLKYISLNLDKYIQDPISKNALKSLKYIDKTLHLRLAALLCDIIQLDEFKENSLEICVQILKYLRYDKFTIQKLKAIMPFINIKIYKTKPDIKKLLNKLGKDNFKDLLKIKWARCISQNIVNSGEKTKDIYEIKQIFDQIISNKECFTVKDLDINGKDIISLGCKEGQKVGIILNKLLDLVIQDPSLNNREHLLDITTKHFL</sequence>
<evidence type="ECO:0000313" key="15">
    <source>
        <dbReference type="Proteomes" id="UP000092605"/>
    </source>
</evidence>
<keyword evidence="3" id="KW-0819">tRNA processing</keyword>
<dbReference type="Gene3D" id="1.10.3090.10">
    <property type="entry name" value="cca-adding enzyme, domain 2"/>
    <property type="match status" value="1"/>
</dbReference>
<protein>
    <submittedName>
        <fullName evidence="13">Polynucleotide adenylyltransferase region</fullName>
    </submittedName>
    <submittedName>
        <fullName evidence="14">tRNA nucleotidyltransferase (CCA-adding enzyme)</fullName>
    </submittedName>
</protein>
<keyword evidence="16" id="KW-1185">Reference proteome</keyword>
<evidence type="ECO:0000256" key="2">
    <source>
        <dbReference type="ARBA" id="ARBA00022679"/>
    </source>
</evidence>